<organism evidence="2 3">
    <name type="scientific">Glycomyces luteolus</name>
    <dbReference type="NCBI Taxonomy" id="2670330"/>
    <lineage>
        <taxon>Bacteria</taxon>
        <taxon>Bacillati</taxon>
        <taxon>Actinomycetota</taxon>
        <taxon>Actinomycetes</taxon>
        <taxon>Glycomycetales</taxon>
        <taxon>Glycomycetaceae</taxon>
        <taxon>Glycomyces</taxon>
    </lineage>
</organism>
<dbReference type="Gene3D" id="3.40.190.10">
    <property type="entry name" value="Periplasmic binding protein-like II"/>
    <property type="match status" value="2"/>
</dbReference>
<keyword evidence="3" id="KW-1185">Reference proteome</keyword>
<dbReference type="InterPro" id="IPR006059">
    <property type="entry name" value="SBP"/>
</dbReference>
<dbReference type="Proteomes" id="UP001146067">
    <property type="component" value="Unassembled WGS sequence"/>
</dbReference>
<keyword evidence="1" id="KW-0732">Signal</keyword>
<dbReference type="EMBL" id="JAPZVP010000032">
    <property type="protein sequence ID" value="MDA1362946.1"/>
    <property type="molecule type" value="Genomic_DNA"/>
</dbReference>
<dbReference type="Pfam" id="PF01547">
    <property type="entry name" value="SBP_bac_1"/>
    <property type="match status" value="1"/>
</dbReference>
<dbReference type="InterPro" id="IPR050490">
    <property type="entry name" value="Bact_solute-bd_prot1"/>
</dbReference>
<name>A0A9X3PCR1_9ACTN</name>
<evidence type="ECO:0000256" key="1">
    <source>
        <dbReference type="SAM" id="SignalP"/>
    </source>
</evidence>
<dbReference type="PROSITE" id="PS51257">
    <property type="entry name" value="PROKAR_LIPOPROTEIN"/>
    <property type="match status" value="1"/>
</dbReference>
<comment type="caution">
    <text evidence="2">The sequence shown here is derived from an EMBL/GenBank/DDBJ whole genome shotgun (WGS) entry which is preliminary data.</text>
</comment>
<reference evidence="2" key="1">
    <citation type="submission" date="2022-12" db="EMBL/GenBank/DDBJ databases">
        <title>Gycomyces niveus sp.nov.,a novel actinomycete isolated from soil in Shouguan.</title>
        <authorList>
            <person name="Yang X."/>
        </authorList>
    </citation>
    <scope>NUCLEOTIDE SEQUENCE</scope>
    <source>
        <strain evidence="2">NEAU-A15</strain>
    </source>
</reference>
<feature type="chain" id="PRO_5040859747" evidence="1">
    <location>
        <begin position="24"/>
        <end position="429"/>
    </location>
</feature>
<evidence type="ECO:0000313" key="2">
    <source>
        <dbReference type="EMBL" id="MDA1362946.1"/>
    </source>
</evidence>
<gene>
    <name evidence="2" type="ORF">O1R50_25250</name>
</gene>
<protein>
    <submittedName>
        <fullName evidence="2">Extracellular solute-binding protein</fullName>
    </submittedName>
</protein>
<dbReference type="SUPFAM" id="SSF53850">
    <property type="entry name" value="Periplasmic binding protein-like II"/>
    <property type="match status" value="1"/>
</dbReference>
<sequence>MKPLISRIGAATLASAMSVSLLAACSSGDDGDGVTLRYFWWGSDARHAYTQEILERFEELHPDINVEPEFTSWDDYWNKLSTSAAAQDLPDVMQVVDPLMYPYIENGQLLDLNTVADAAHLERYSESTLSLSTVDDGVYAVPGGVSGFSVAIAPEAFAEAGVEIPDESTWDWDDYIETAAAISAANPDMAGSDIPMFSQVATVWLRQHGENWWSPDGSDLAFTPETLAGYWDWVIRLRDSGGTPSVETMVEAHGAGSSAAQSLLALHKVAMNPALATNQLGELEETSGGAAQLMIYPGESDAQVTGSFVKPGLFYAASAATEHPEEAAMLLDFLNSAEAIELQKFDRGVPVDPAVVEAVSGDLTETELAVADYNARVTALGPEPLPIPNANAGGAMDELYDRINIDVLFDRLTPEEAAQQFYDGLKAEL</sequence>
<evidence type="ECO:0000313" key="3">
    <source>
        <dbReference type="Proteomes" id="UP001146067"/>
    </source>
</evidence>
<proteinExistence type="predicted"/>
<accession>A0A9X3PCR1</accession>
<dbReference type="AlphaFoldDB" id="A0A9X3PCR1"/>
<dbReference type="RefSeq" id="WP_270113031.1">
    <property type="nucleotide sequence ID" value="NZ_JAPZVP010000032.1"/>
</dbReference>
<dbReference type="PANTHER" id="PTHR43649:SF11">
    <property type="entry name" value="ABC TRANSPORTER SUBSTRATE-BINDING PROTEIN YESO-RELATED"/>
    <property type="match status" value="1"/>
</dbReference>
<dbReference type="PANTHER" id="PTHR43649">
    <property type="entry name" value="ARABINOSE-BINDING PROTEIN-RELATED"/>
    <property type="match status" value="1"/>
</dbReference>
<feature type="signal peptide" evidence="1">
    <location>
        <begin position="1"/>
        <end position="23"/>
    </location>
</feature>